<accession>A0A667Z1D0</accession>
<dbReference type="Proteomes" id="UP000472263">
    <property type="component" value="Chromosome 22"/>
</dbReference>
<evidence type="ECO:0000313" key="2">
    <source>
        <dbReference type="Proteomes" id="UP000472263"/>
    </source>
</evidence>
<reference evidence="1" key="2">
    <citation type="submission" date="2025-08" db="UniProtKB">
        <authorList>
            <consortium name="Ensembl"/>
        </authorList>
    </citation>
    <scope>IDENTIFICATION</scope>
</reference>
<dbReference type="AlphaFoldDB" id="A0A667Z1D0"/>
<dbReference type="InParanoid" id="A0A667Z1D0"/>
<keyword evidence="2" id="KW-1185">Reference proteome</keyword>
<reference evidence="1" key="1">
    <citation type="submission" date="2019-06" db="EMBL/GenBank/DDBJ databases">
        <authorList>
            <consortium name="Wellcome Sanger Institute Data Sharing"/>
        </authorList>
    </citation>
    <scope>NUCLEOTIDE SEQUENCE [LARGE SCALE GENOMIC DNA]</scope>
</reference>
<evidence type="ECO:0000313" key="1">
    <source>
        <dbReference type="Ensembl" id="ENSMMDP00005036800.1"/>
    </source>
</evidence>
<proteinExistence type="predicted"/>
<dbReference type="Ensembl" id="ENSMMDT00005037592.1">
    <property type="protein sequence ID" value="ENSMMDP00005036800.1"/>
    <property type="gene ID" value="ENSMMDG00005017216.1"/>
</dbReference>
<organism evidence="1 2">
    <name type="scientific">Myripristis murdjan</name>
    <name type="common">pinecone soldierfish</name>
    <dbReference type="NCBI Taxonomy" id="586833"/>
    <lineage>
        <taxon>Eukaryota</taxon>
        <taxon>Metazoa</taxon>
        <taxon>Chordata</taxon>
        <taxon>Craniata</taxon>
        <taxon>Vertebrata</taxon>
        <taxon>Euteleostomi</taxon>
        <taxon>Actinopterygii</taxon>
        <taxon>Neopterygii</taxon>
        <taxon>Teleostei</taxon>
        <taxon>Neoteleostei</taxon>
        <taxon>Acanthomorphata</taxon>
        <taxon>Holocentriformes</taxon>
        <taxon>Holocentridae</taxon>
        <taxon>Myripristis</taxon>
    </lineage>
</organism>
<name>A0A667Z1D0_9TELE</name>
<reference evidence="1" key="3">
    <citation type="submission" date="2025-09" db="UniProtKB">
        <authorList>
            <consortium name="Ensembl"/>
        </authorList>
    </citation>
    <scope>IDENTIFICATION</scope>
</reference>
<sequence length="62" mass="7655">FRLWVKHRRLYCKRLNIKHRIHSCKNVLKFLKALKDYRQMRVDMILDSGFESEYYHAVAKNS</sequence>
<protein>
    <submittedName>
        <fullName evidence="1">Uncharacterized protein</fullName>
    </submittedName>
</protein>